<evidence type="ECO:0000256" key="2">
    <source>
        <dbReference type="ARBA" id="ARBA00022723"/>
    </source>
</evidence>
<dbReference type="OrthoDB" id="6435979at2759"/>
<feature type="region of interest" description="Disordered" evidence="3">
    <location>
        <begin position="1"/>
        <end position="29"/>
    </location>
</feature>
<protein>
    <recommendedName>
        <fullName evidence="4">DDE Tnp4 domain-containing protein</fullName>
    </recommendedName>
</protein>
<dbReference type="GO" id="GO:0046872">
    <property type="term" value="F:metal ion binding"/>
    <property type="evidence" value="ECO:0007669"/>
    <property type="project" value="UniProtKB-KW"/>
</dbReference>
<dbReference type="Pfam" id="PF13359">
    <property type="entry name" value="DDE_Tnp_4"/>
    <property type="match status" value="1"/>
</dbReference>
<comment type="caution">
    <text evidence="5">The sequence shown here is derived from an EMBL/GenBank/DDBJ whole genome shotgun (WGS) entry which is preliminary data.</text>
</comment>
<keyword evidence="2" id="KW-0479">Metal-binding</keyword>
<dbReference type="AlphaFoldDB" id="A0A8X6P226"/>
<dbReference type="Proteomes" id="UP000887013">
    <property type="component" value="Unassembled WGS sequence"/>
</dbReference>
<feature type="compositionally biased region" description="Basic and acidic residues" evidence="3">
    <location>
        <begin position="15"/>
        <end position="24"/>
    </location>
</feature>
<gene>
    <name evidence="5" type="ORF">NPIL_96661</name>
</gene>
<sequence length="147" mass="17309">MSFKKNRPLDSQSIIRKERKESRPMEGNADLHLVPLSSTRSNELLLHVATECQELQIKCIINVQSRNMEIEYMPLPVRFGNKDERIRVDCTEFPIQKPRTPMEQQLTFRRHDWYCTKWSTISFISPLYCGSVSDKQLFIKSEVMDLS</sequence>
<name>A0A8X6P226_NEPPI</name>
<dbReference type="EMBL" id="BMAW01015311">
    <property type="protein sequence ID" value="GFT42983.1"/>
    <property type="molecule type" value="Genomic_DNA"/>
</dbReference>
<accession>A0A8X6P226</accession>
<evidence type="ECO:0000313" key="6">
    <source>
        <dbReference type="Proteomes" id="UP000887013"/>
    </source>
</evidence>
<evidence type="ECO:0000256" key="3">
    <source>
        <dbReference type="SAM" id="MobiDB-lite"/>
    </source>
</evidence>
<organism evidence="5 6">
    <name type="scientific">Nephila pilipes</name>
    <name type="common">Giant wood spider</name>
    <name type="synonym">Nephila maculata</name>
    <dbReference type="NCBI Taxonomy" id="299642"/>
    <lineage>
        <taxon>Eukaryota</taxon>
        <taxon>Metazoa</taxon>
        <taxon>Ecdysozoa</taxon>
        <taxon>Arthropoda</taxon>
        <taxon>Chelicerata</taxon>
        <taxon>Arachnida</taxon>
        <taxon>Araneae</taxon>
        <taxon>Araneomorphae</taxon>
        <taxon>Entelegynae</taxon>
        <taxon>Araneoidea</taxon>
        <taxon>Nephilidae</taxon>
        <taxon>Nephila</taxon>
    </lineage>
</organism>
<evidence type="ECO:0000256" key="1">
    <source>
        <dbReference type="ARBA" id="ARBA00001968"/>
    </source>
</evidence>
<feature type="domain" description="DDE Tnp4" evidence="4">
    <location>
        <begin position="88"/>
        <end position="145"/>
    </location>
</feature>
<evidence type="ECO:0000313" key="5">
    <source>
        <dbReference type="EMBL" id="GFT42983.1"/>
    </source>
</evidence>
<dbReference type="InterPro" id="IPR027806">
    <property type="entry name" value="HARBI1_dom"/>
</dbReference>
<evidence type="ECO:0000259" key="4">
    <source>
        <dbReference type="Pfam" id="PF13359"/>
    </source>
</evidence>
<keyword evidence="6" id="KW-1185">Reference proteome</keyword>
<comment type="cofactor">
    <cofactor evidence="1">
        <name>a divalent metal cation</name>
        <dbReference type="ChEBI" id="CHEBI:60240"/>
    </cofactor>
</comment>
<proteinExistence type="predicted"/>
<reference evidence="5" key="1">
    <citation type="submission" date="2020-08" db="EMBL/GenBank/DDBJ databases">
        <title>Multicomponent nature underlies the extraordinary mechanical properties of spider dragline silk.</title>
        <authorList>
            <person name="Kono N."/>
            <person name="Nakamura H."/>
            <person name="Mori M."/>
            <person name="Yoshida Y."/>
            <person name="Ohtoshi R."/>
            <person name="Malay A.D."/>
            <person name="Moran D.A.P."/>
            <person name="Tomita M."/>
            <person name="Numata K."/>
            <person name="Arakawa K."/>
        </authorList>
    </citation>
    <scope>NUCLEOTIDE SEQUENCE</scope>
</reference>